<dbReference type="Proteomes" id="UP000050525">
    <property type="component" value="Unassembled WGS sequence"/>
</dbReference>
<evidence type="ECO:0000313" key="3">
    <source>
        <dbReference type="Proteomes" id="UP000050525"/>
    </source>
</evidence>
<gene>
    <name evidence="2" type="ORF">Y1Q_0013979</name>
</gene>
<feature type="region of interest" description="Disordered" evidence="1">
    <location>
        <begin position="1"/>
        <end position="24"/>
    </location>
</feature>
<feature type="compositionally biased region" description="Polar residues" evidence="1">
    <location>
        <begin position="11"/>
        <end position="21"/>
    </location>
</feature>
<organism evidence="2 3">
    <name type="scientific">Alligator mississippiensis</name>
    <name type="common">American alligator</name>
    <dbReference type="NCBI Taxonomy" id="8496"/>
    <lineage>
        <taxon>Eukaryota</taxon>
        <taxon>Metazoa</taxon>
        <taxon>Chordata</taxon>
        <taxon>Craniata</taxon>
        <taxon>Vertebrata</taxon>
        <taxon>Euteleostomi</taxon>
        <taxon>Archelosauria</taxon>
        <taxon>Archosauria</taxon>
        <taxon>Crocodylia</taxon>
        <taxon>Alligatoridae</taxon>
        <taxon>Alligatorinae</taxon>
        <taxon>Alligator</taxon>
    </lineage>
</organism>
<reference evidence="2 3" key="1">
    <citation type="journal article" date="2012" name="Genome Biol.">
        <title>Sequencing three crocodilian genomes to illuminate the evolution of archosaurs and amniotes.</title>
        <authorList>
            <person name="St John J.A."/>
            <person name="Braun E.L."/>
            <person name="Isberg S.R."/>
            <person name="Miles L.G."/>
            <person name="Chong A.Y."/>
            <person name="Gongora J."/>
            <person name="Dalzell P."/>
            <person name="Moran C."/>
            <person name="Bed'hom B."/>
            <person name="Abzhanov A."/>
            <person name="Burgess S.C."/>
            <person name="Cooksey A.M."/>
            <person name="Castoe T.A."/>
            <person name="Crawford N.G."/>
            <person name="Densmore L.D."/>
            <person name="Drew J.C."/>
            <person name="Edwards S.V."/>
            <person name="Faircloth B.C."/>
            <person name="Fujita M.K."/>
            <person name="Greenwold M.J."/>
            <person name="Hoffmann F.G."/>
            <person name="Howard J.M."/>
            <person name="Iguchi T."/>
            <person name="Janes D.E."/>
            <person name="Khan S.Y."/>
            <person name="Kohno S."/>
            <person name="de Koning A.J."/>
            <person name="Lance S.L."/>
            <person name="McCarthy F.M."/>
            <person name="McCormack J.E."/>
            <person name="Merchant M.E."/>
            <person name="Peterson D.G."/>
            <person name="Pollock D.D."/>
            <person name="Pourmand N."/>
            <person name="Raney B.J."/>
            <person name="Roessler K.A."/>
            <person name="Sanford J.R."/>
            <person name="Sawyer R.H."/>
            <person name="Schmidt C.J."/>
            <person name="Triplett E.W."/>
            <person name="Tuberville T.D."/>
            <person name="Venegas-Anaya M."/>
            <person name="Howard J.T."/>
            <person name="Jarvis E.D."/>
            <person name="Guillette L.J.Jr."/>
            <person name="Glenn T.C."/>
            <person name="Green R.E."/>
            <person name="Ray D.A."/>
        </authorList>
    </citation>
    <scope>NUCLEOTIDE SEQUENCE [LARGE SCALE GENOMIC DNA]</scope>
    <source>
        <strain evidence="2">KSC_2009_1</strain>
    </source>
</reference>
<sequence>MKQLKKKEWSLNGSSSQNNMGRNFKEETAERSKMLYLLWSRVIDIVILARSEAGCYVQLTMPPEVKRVIILHQVPSYAVVKLCLLISLNFKDSSYGLQKEKTIGQQINQSN</sequence>
<evidence type="ECO:0000256" key="1">
    <source>
        <dbReference type="SAM" id="MobiDB-lite"/>
    </source>
</evidence>
<protein>
    <submittedName>
        <fullName evidence="2">Uncharacterized protein</fullName>
    </submittedName>
</protein>
<dbReference type="EMBL" id="AKHW03000483">
    <property type="protein sequence ID" value="KYO47060.1"/>
    <property type="molecule type" value="Genomic_DNA"/>
</dbReference>
<dbReference type="AlphaFoldDB" id="A0A151PDK7"/>
<name>A0A151PDK7_ALLMI</name>
<comment type="caution">
    <text evidence="2">The sequence shown here is derived from an EMBL/GenBank/DDBJ whole genome shotgun (WGS) entry which is preliminary data.</text>
</comment>
<evidence type="ECO:0000313" key="2">
    <source>
        <dbReference type="EMBL" id="KYO47060.1"/>
    </source>
</evidence>
<accession>A0A151PDK7</accession>
<keyword evidence="3" id="KW-1185">Reference proteome</keyword>
<proteinExistence type="predicted"/>